<sequence>MTTPRWQELLAHPDNIDATGIAVAIIADGGDAAYRRALARWNALRGGTDRDAHAGIAIILAESFDDHRAIDEIAQTWPEVFPEQFAWRTAIAEPGPRIRAAFGAKALDALRNWVDSGTAVDLPADAATALRILHPDDHDEVYLGARRLLLERAHTEVVQRTSAQQRATEAAEAAKAETDGDNVDDNDKAASDAESGDDAPEAPSDDTTAEDLAVLESAMASSELVDTAERIADSLLIAAARATPDSPGVERTVLSYWGQAEPLDAVPTANPHPGEPPASWTATCAIIAASKSARTAEAFITLAESYGELHGRELDEYLDALTVSHAHRADEVLLELAKSDASAAGRAVRALADRRRRLAKADPPMMARLDVLVETMHEHGILTELPGVQARTALAKQRTDVETPLEAAIAVADAFGRPTGAELALEWASFASWLEEAELPGAAPVPPAAPQRRTRGGGFRGLFGRGG</sequence>
<organism evidence="2 3">
    <name type="scientific">Gulosibacter faecalis</name>
    <dbReference type="NCBI Taxonomy" id="272240"/>
    <lineage>
        <taxon>Bacteria</taxon>
        <taxon>Bacillati</taxon>
        <taxon>Actinomycetota</taxon>
        <taxon>Actinomycetes</taxon>
        <taxon>Micrococcales</taxon>
        <taxon>Microbacteriaceae</taxon>
        <taxon>Gulosibacter</taxon>
    </lineage>
</organism>
<evidence type="ECO:0000313" key="3">
    <source>
        <dbReference type="Proteomes" id="UP001597492"/>
    </source>
</evidence>
<feature type="region of interest" description="Disordered" evidence="1">
    <location>
        <begin position="157"/>
        <end position="208"/>
    </location>
</feature>
<keyword evidence="3" id="KW-1185">Reference proteome</keyword>
<dbReference type="EMBL" id="JBHUNE010000006">
    <property type="protein sequence ID" value="MFD2758321.1"/>
    <property type="molecule type" value="Genomic_DNA"/>
</dbReference>
<accession>A0ABW5UXT4</accession>
<dbReference type="RefSeq" id="WP_019619465.1">
    <property type="nucleotide sequence ID" value="NZ_JBHUNE010000006.1"/>
</dbReference>
<evidence type="ECO:0000313" key="2">
    <source>
        <dbReference type="EMBL" id="MFD2758321.1"/>
    </source>
</evidence>
<name>A0ABW5UXT4_9MICO</name>
<proteinExistence type="predicted"/>
<feature type="compositionally biased region" description="Acidic residues" evidence="1">
    <location>
        <begin position="194"/>
        <end position="208"/>
    </location>
</feature>
<evidence type="ECO:0000256" key="1">
    <source>
        <dbReference type="SAM" id="MobiDB-lite"/>
    </source>
</evidence>
<reference evidence="3" key="1">
    <citation type="journal article" date="2019" name="Int. J. Syst. Evol. Microbiol.">
        <title>The Global Catalogue of Microorganisms (GCM) 10K type strain sequencing project: providing services to taxonomists for standard genome sequencing and annotation.</title>
        <authorList>
            <consortium name="The Broad Institute Genomics Platform"/>
            <consortium name="The Broad Institute Genome Sequencing Center for Infectious Disease"/>
            <person name="Wu L."/>
            <person name="Ma J."/>
        </authorList>
    </citation>
    <scope>NUCLEOTIDE SEQUENCE [LARGE SCALE GENOMIC DNA]</scope>
    <source>
        <strain evidence="3">TISTR 1514</strain>
    </source>
</reference>
<feature type="region of interest" description="Disordered" evidence="1">
    <location>
        <begin position="443"/>
        <end position="467"/>
    </location>
</feature>
<protein>
    <submittedName>
        <fullName evidence="2">Uncharacterized protein</fullName>
    </submittedName>
</protein>
<dbReference type="Proteomes" id="UP001597492">
    <property type="component" value="Unassembled WGS sequence"/>
</dbReference>
<gene>
    <name evidence="2" type="ORF">ACFSW7_08015</name>
</gene>
<feature type="compositionally biased region" description="Low complexity" evidence="1">
    <location>
        <begin position="159"/>
        <end position="171"/>
    </location>
</feature>
<feature type="compositionally biased region" description="Gly residues" evidence="1">
    <location>
        <begin position="456"/>
        <end position="467"/>
    </location>
</feature>
<comment type="caution">
    <text evidence="2">The sequence shown here is derived from an EMBL/GenBank/DDBJ whole genome shotgun (WGS) entry which is preliminary data.</text>
</comment>